<dbReference type="InterPro" id="IPR018011">
    <property type="entry name" value="Carb_sulfotrans_8-10"/>
</dbReference>
<dbReference type="OrthoDB" id="6380564at2759"/>
<keyword evidence="6 9" id="KW-0333">Golgi apparatus</keyword>
<keyword evidence="3 9" id="KW-0808">Transferase</keyword>
<evidence type="ECO:0000256" key="3">
    <source>
        <dbReference type="ARBA" id="ARBA00022679"/>
    </source>
</evidence>
<name>A0A210Q3M8_MIZYE</name>
<dbReference type="AlphaFoldDB" id="A0A210Q3M8"/>
<evidence type="ECO:0000256" key="1">
    <source>
        <dbReference type="ARBA" id="ARBA00004323"/>
    </source>
</evidence>
<protein>
    <recommendedName>
        <fullName evidence="9">Carbohydrate sulfotransferase</fullName>
        <ecNumber evidence="9">2.8.2.-</ecNumber>
    </recommendedName>
</protein>
<dbReference type="EC" id="2.8.2.-" evidence="9"/>
<evidence type="ECO:0000256" key="7">
    <source>
        <dbReference type="ARBA" id="ARBA00023136"/>
    </source>
</evidence>
<evidence type="ECO:0000313" key="10">
    <source>
        <dbReference type="EMBL" id="OWF43347.1"/>
    </source>
</evidence>
<evidence type="ECO:0000256" key="6">
    <source>
        <dbReference type="ARBA" id="ARBA00023034"/>
    </source>
</evidence>
<evidence type="ECO:0000313" key="11">
    <source>
        <dbReference type="Proteomes" id="UP000242188"/>
    </source>
</evidence>
<evidence type="ECO:0000256" key="2">
    <source>
        <dbReference type="ARBA" id="ARBA00006339"/>
    </source>
</evidence>
<reference evidence="10 11" key="1">
    <citation type="journal article" date="2017" name="Nat. Ecol. Evol.">
        <title>Scallop genome provides insights into evolution of bilaterian karyotype and development.</title>
        <authorList>
            <person name="Wang S."/>
            <person name="Zhang J."/>
            <person name="Jiao W."/>
            <person name="Li J."/>
            <person name="Xun X."/>
            <person name="Sun Y."/>
            <person name="Guo X."/>
            <person name="Huan P."/>
            <person name="Dong B."/>
            <person name="Zhang L."/>
            <person name="Hu X."/>
            <person name="Sun X."/>
            <person name="Wang J."/>
            <person name="Zhao C."/>
            <person name="Wang Y."/>
            <person name="Wang D."/>
            <person name="Huang X."/>
            <person name="Wang R."/>
            <person name="Lv J."/>
            <person name="Li Y."/>
            <person name="Zhang Z."/>
            <person name="Liu B."/>
            <person name="Lu W."/>
            <person name="Hui Y."/>
            <person name="Liang J."/>
            <person name="Zhou Z."/>
            <person name="Hou R."/>
            <person name="Li X."/>
            <person name="Liu Y."/>
            <person name="Li H."/>
            <person name="Ning X."/>
            <person name="Lin Y."/>
            <person name="Zhao L."/>
            <person name="Xing Q."/>
            <person name="Dou J."/>
            <person name="Li Y."/>
            <person name="Mao J."/>
            <person name="Guo H."/>
            <person name="Dou H."/>
            <person name="Li T."/>
            <person name="Mu C."/>
            <person name="Jiang W."/>
            <person name="Fu Q."/>
            <person name="Fu X."/>
            <person name="Miao Y."/>
            <person name="Liu J."/>
            <person name="Yu Q."/>
            <person name="Li R."/>
            <person name="Liao H."/>
            <person name="Li X."/>
            <person name="Kong Y."/>
            <person name="Jiang Z."/>
            <person name="Chourrout D."/>
            <person name="Li R."/>
            <person name="Bao Z."/>
        </authorList>
    </citation>
    <scope>NUCLEOTIDE SEQUENCE [LARGE SCALE GENOMIC DNA]</scope>
    <source>
        <strain evidence="10 11">PY_sf001</strain>
    </source>
</reference>
<comment type="caution">
    <text evidence="10">The sequence shown here is derived from an EMBL/GenBank/DDBJ whole genome shotgun (WGS) entry which is preliminary data.</text>
</comment>
<gene>
    <name evidence="10" type="ORF">KP79_PYT12661</name>
</gene>
<evidence type="ECO:0000256" key="4">
    <source>
        <dbReference type="ARBA" id="ARBA00022692"/>
    </source>
</evidence>
<evidence type="ECO:0000256" key="8">
    <source>
        <dbReference type="ARBA" id="ARBA00023180"/>
    </source>
</evidence>
<keyword evidence="11" id="KW-1185">Reference proteome</keyword>
<comment type="similarity">
    <text evidence="2 9">Belongs to the sulfotransferase 2 family.</text>
</comment>
<dbReference type="GO" id="GO:0008146">
    <property type="term" value="F:sulfotransferase activity"/>
    <property type="evidence" value="ECO:0007669"/>
    <property type="project" value="InterPro"/>
</dbReference>
<keyword evidence="7 9" id="KW-0472">Membrane</keyword>
<dbReference type="InterPro" id="IPR005331">
    <property type="entry name" value="Sulfotransferase"/>
</dbReference>
<evidence type="ECO:0000256" key="5">
    <source>
        <dbReference type="ARBA" id="ARBA00022989"/>
    </source>
</evidence>
<comment type="subcellular location">
    <subcellularLocation>
        <location evidence="1 9">Golgi apparatus membrane</location>
        <topology evidence="1 9">Single-pass type II membrane protein</topology>
    </subcellularLocation>
</comment>
<dbReference type="PANTHER" id="PTHR12137">
    <property type="entry name" value="CARBOHYDRATE SULFOTRANSFERASE"/>
    <property type="match status" value="1"/>
</dbReference>
<dbReference type="GO" id="GO:0000139">
    <property type="term" value="C:Golgi membrane"/>
    <property type="evidence" value="ECO:0007669"/>
    <property type="project" value="UniProtKB-SubCell"/>
</dbReference>
<keyword evidence="4 9" id="KW-0812">Transmembrane</keyword>
<feature type="transmembrane region" description="Helical" evidence="9">
    <location>
        <begin position="6"/>
        <end position="25"/>
    </location>
</feature>
<keyword evidence="5 9" id="KW-1133">Transmembrane helix</keyword>
<keyword evidence="8 9" id="KW-0325">Glycoprotein</keyword>
<organism evidence="10 11">
    <name type="scientific">Mizuhopecten yessoensis</name>
    <name type="common">Japanese scallop</name>
    <name type="synonym">Patinopecten yessoensis</name>
    <dbReference type="NCBI Taxonomy" id="6573"/>
    <lineage>
        <taxon>Eukaryota</taxon>
        <taxon>Metazoa</taxon>
        <taxon>Spiralia</taxon>
        <taxon>Lophotrochozoa</taxon>
        <taxon>Mollusca</taxon>
        <taxon>Bivalvia</taxon>
        <taxon>Autobranchia</taxon>
        <taxon>Pteriomorphia</taxon>
        <taxon>Pectinida</taxon>
        <taxon>Pectinoidea</taxon>
        <taxon>Pectinidae</taxon>
        <taxon>Mizuhopecten</taxon>
    </lineage>
</organism>
<keyword evidence="9" id="KW-0119">Carbohydrate metabolism</keyword>
<dbReference type="Pfam" id="PF03567">
    <property type="entry name" value="Sulfotransfer_2"/>
    <property type="match status" value="1"/>
</dbReference>
<evidence type="ECO:0000256" key="9">
    <source>
        <dbReference type="RuleBase" id="RU364020"/>
    </source>
</evidence>
<proteinExistence type="inferred from homology"/>
<dbReference type="GO" id="GO:0016051">
    <property type="term" value="P:carbohydrate biosynthetic process"/>
    <property type="evidence" value="ECO:0007669"/>
    <property type="project" value="InterPro"/>
</dbReference>
<dbReference type="Proteomes" id="UP000242188">
    <property type="component" value="Unassembled WGS sequence"/>
</dbReference>
<keyword evidence="9" id="KW-0735">Signal-anchor</keyword>
<accession>A0A210Q3M8</accession>
<dbReference type="PANTHER" id="PTHR12137:SF54">
    <property type="entry name" value="CARBOHYDRATE SULFOTRANSFERASE"/>
    <property type="match status" value="1"/>
</dbReference>
<dbReference type="EMBL" id="NEDP02005120">
    <property type="protein sequence ID" value="OWF43347.1"/>
    <property type="molecule type" value="Genomic_DNA"/>
</dbReference>
<sequence length="408" mass="46851">MGLVRYMCFAVGGLSVTIMCCLYSFGRYYQDGKYIGFKQDKMKTQYNDYRTGMKDTWTDRIQHLQKGCHQTDRKDQYKIKYQQTQPIFFQSMKLNISVCKVAKAGSTFWAIVFLIVEKGLPAYEAFSIPRHRIHGISSSLSKSLHSSHEQLRTKGVVVSRDPYSRLFSAFVDKYHLLRFVQAARSLAQSLGKGYFITEAGKCGYKVSFQDFVDSVTTKALQGSKINRHWSPVYTMCRVCDVEYQYAIQQETLTRDTEYIIKQLNISNEIKTTLTQMFHGPGPNKTMEGVIQTMWSAIDSPAMRACCSNKLAYFMKMWEGFKMQGYIRTNVSFPFSSFQKNNSVNVEGITKAVLAAMNTNPLSSTERKAQRRQALVQAYAGMPRRIIAQIQEMYRMDFHLFGYDANPPT</sequence>